<dbReference type="GO" id="GO:0031146">
    <property type="term" value="P:SCF-dependent proteasomal ubiquitin-dependent protein catabolic process"/>
    <property type="evidence" value="ECO:0007669"/>
    <property type="project" value="TreeGrafter"/>
</dbReference>
<reference evidence="2 3" key="1">
    <citation type="submission" date="2019-03" db="EMBL/GenBank/DDBJ databases">
        <title>Single cell metagenomics reveals metabolic interactions within the superorganism composed of flagellate Streblomastix strix and complex community of Bacteroidetes bacteria on its surface.</title>
        <authorList>
            <person name="Treitli S.C."/>
            <person name="Kolisko M."/>
            <person name="Husnik F."/>
            <person name="Keeling P."/>
            <person name="Hampl V."/>
        </authorList>
    </citation>
    <scope>NUCLEOTIDE SEQUENCE [LARGE SCALE GENOMIC DNA]</scope>
    <source>
        <strain evidence="2">ST1C</strain>
    </source>
</reference>
<feature type="region of interest" description="Disordered" evidence="1">
    <location>
        <begin position="821"/>
        <end position="847"/>
    </location>
</feature>
<dbReference type="GO" id="GO:0019005">
    <property type="term" value="C:SCF ubiquitin ligase complex"/>
    <property type="evidence" value="ECO:0007669"/>
    <property type="project" value="TreeGrafter"/>
</dbReference>
<dbReference type="Gene3D" id="3.80.10.10">
    <property type="entry name" value="Ribonuclease Inhibitor"/>
    <property type="match status" value="2"/>
</dbReference>
<feature type="region of interest" description="Disordered" evidence="1">
    <location>
        <begin position="744"/>
        <end position="767"/>
    </location>
</feature>
<protein>
    <submittedName>
        <fullName evidence="2">Uncharacterized protein</fullName>
    </submittedName>
</protein>
<dbReference type="InterPro" id="IPR032675">
    <property type="entry name" value="LRR_dom_sf"/>
</dbReference>
<evidence type="ECO:0000256" key="1">
    <source>
        <dbReference type="SAM" id="MobiDB-lite"/>
    </source>
</evidence>
<accession>A0A5J4VQB6</accession>
<dbReference type="EMBL" id="SNRW01005544">
    <property type="protein sequence ID" value="KAA6384858.1"/>
    <property type="molecule type" value="Genomic_DNA"/>
</dbReference>
<comment type="caution">
    <text evidence="2">The sequence shown here is derived from an EMBL/GenBank/DDBJ whole genome shotgun (WGS) entry which is preliminary data.</text>
</comment>
<organism evidence="2 3">
    <name type="scientific">Streblomastix strix</name>
    <dbReference type="NCBI Taxonomy" id="222440"/>
    <lineage>
        <taxon>Eukaryota</taxon>
        <taxon>Metamonada</taxon>
        <taxon>Preaxostyla</taxon>
        <taxon>Oxymonadida</taxon>
        <taxon>Streblomastigidae</taxon>
        <taxon>Streblomastix</taxon>
    </lineage>
</organism>
<proteinExistence type="predicted"/>
<feature type="region of interest" description="Disordered" evidence="1">
    <location>
        <begin position="514"/>
        <end position="533"/>
    </location>
</feature>
<dbReference type="OrthoDB" id="550575at2759"/>
<dbReference type="PANTHER" id="PTHR13318">
    <property type="entry name" value="PARTNER OF PAIRED, ISOFORM B-RELATED"/>
    <property type="match status" value="1"/>
</dbReference>
<dbReference type="Proteomes" id="UP000324800">
    <property type="component" value="Unassembled WGS sequence"/>
</dbReference>
<evidence type="ECO:0000313" key="2">
    <source>
        <dbReference type="EMBL" id="KAA6384858.1"/>
    </source>
</evidence>
<evidence type="ECO:0000313" key="3">
    <source>
        <dbReference type="Proteomes" id="UP000324800"/>
    </source>
</evidence>
<gene>
    <name evidence="2" type="ORF">EZS28_019613</name>
</gene>
<dbReference type="SUPFAM" id="SSF52047">
    <property type="entry name" value="RNI-like"/>
    <property type="match status" value="1"/>
</dbReference>
<dbReference type="AlphaFoldDB" id="A0A5J4VQB6"/>
<name>A0A5J4VQB6_9EUKA</name>
<dbReference type="InterPro" id="IPR006553">
    <property type="entry name" value="Leu-rich_rpt_Cys-con_subtyp"/>
</dbReference>
<dbReference type="SMART" id="SM00367">
    <property type="entry name" value="LRR_CC"/>
    <property type="match status" value="3"/>
</dbReference>
<feature type="compositionally biased region" description="Basic and acidic residues" evidence="1">
    <location>
        <begin position="821"/>
        <end position="843"/>
    </location>
</feature>
<sequence length="893" mass="103659">MTQVGIEKVLSGVQVVHNIEQNDIQIQKDNDSNKTSNDILLLNDKSNQQQSYKTIGAQRFAVLDIRGIEQDQNTLITMMINKNDIKLLNSSNSNINNNENSQQQTDQIPQSISDVIHNHYSNTTSSSSYNNNNSSDQNNTNTKIFQLKRLPFISFFTQSHTVTSQSLSILCQRFIHLRVLVVAGCSQVDAAFLKSVVGTCKGIRVLDIAYCQGLKNPFDIIDAFDDMEFISRQERKKDKWNKRKNKKNNQFGLNLDNQKVDLNQFLVNDNYDDQDDESSDSDSDKENIYEYKSNNKAKTNFMNKETQNNQTVGQIANQENDPHFEISPFMHFTPSEHPKLPQLRKLRLDGNYSSITDSSINTVVRNCPSLKALSMSKCGNWVTDASLYYISEGLKDLRVLDLRELNKIGINGIKQLAGKYGQAMEEQEIEQEKEKDINLNQIQQQSSLQQSQQQSQLLPIPSKLQILLLDLCNPRIDGSSLLYTAKYCPSLFFISFSLIGESKHKTKVHEEVRMGKKITDQNNKEKDLNQQQDEDKLNDNLNDAEFNKSLSSENVGKLQQILQLRAKEHISPLGALRHTARIPFWALGISNQQLQIEQRRRKEMVNKMNEINEQQLIQMEEIDQNEKKNENLILNSDYNWITGGLGIGVNNNNRERNNGVNVMLQCLIDEIVYFDDDSGTNSSQQKKQSQNNNTNYLNNEYEYEQFERQQWLCEIREENQQSEKEDREEIQAVIQLQQKKHELSELEKQKDQERKEFMSTPERSEERRKLWDVGFGEDGISFSMRNRIKEIENEIQILERSEIIQKRDNYMKIVEEYVKEKQKQDNENKKKNNKDQKNDESLKQQENQCDEEGAYIWEDDYNDIHNWQRGGSASMKGISYHFDACILGEVFQR</sequence>